<name>A0A9N9IXY9_9GLOM</name>
<comment type="caution">
    <text evidence="1">The sequence shown here is derived from an EMBL/GenBank/DDBJ whole genome shotgun (WGS) entry which is preliminary data.</text>
</comment>
<protein>
    <submittedName>
        <fullName evidence="1">11734_t:CDS:1</fullName>
    </submittedName>
</protein>
<organism evidence="1 2">
    <name type="scientific">Ambispora leptoticha</name>
    <dbReference type="NCBI Taxonomy" id="144679"/>
    <lineage>
        <taxon>Eukaryota</taxon>
        <taxon>Fungi</taxon>
        <taxon>Fungi incertae sedis</taxon>
        <taxon>Mucoromycota</taxon>
        <taxon>Glomeromycotina</taxon>
        <taxon>Glomeromycetes</taxon>
        <taxon>Archaeosporales</taxon>
        <taxon>Ambisporaceae</taxon>
        <taxon>Ambispora</taxon>
    </lineage>
</organism>
<keyword evidence="2" id="KW-1185">Reference proteome</keyword>
<sequence length="46" mass="5745">MDSNWQEKFKDFEVLTNWEKYKNPDKPKLKLNEYCLVKINFTIYLE</sequence>
<evidence type="ECO:0000313" key="1">
    <source>
        <dbReference type="EMBL" id="CAG8755174.1"/>
    </source>
</evidence>
<reference evidence="1" key="1">
    <citation type="submission" date="2021-06" db="EMBL/GenBank/DDBJ databases">
        <authorList>
            <person name="Kallberg Y."/>
            <person name="Tangrot J."/>
            <person name="Rosling A."/>
        </authorList>
    </citation>
    <scope>NUCLEOTIDE SEQUENCE</scope>
    <source>
        <strain evidence="1">FL130A</strain>
    </source>
</reference>
<dbReference type="AlphaFoldDB" id="A0A9N9IXY9"/>
<dbReference type="Proteomes" id="UP000789508">
    <property type="component" value="Unassembled WGS sequence"/>
</dbReference>
<dbReference type="EMBL" id="CAJVPS010043067">
    <property type="protein sequence ID" value="CAG8755174.1"/>
    <property type="molecule type" value="Genomic_DNA"/>
</dbReference>
<gene>
    <name evidence="1" type="ORF">ALEPTO_LOCUS13450</name>
</gene>
<dbReference type="OrthoDB" id="2382705at2759"/>
<feature type="non-terminal residue" evidence="1">
    <location>
        <position position="46"/>
    </location>
</feature>
<evidence type="ECO:0000313" key="2">
    <source>
        <dbReference type="Proteomes" id="UP000789508"/>
    </source>
</evidence>
<proteinExistence type="predicted"/>
<accession>A0A9N9IXY9</accession>